<sequence>MSKFLRSLLAKSEGITSAASAPASLAASAAASTASTPSNTSHKPESLVKSLLMPLPLIPPSPSEILVDDPSQQPVVLLPSDSFKQRILNANDSWQQEFLVPFVSRHHPHARVHIYGTSLVNLPRLEAVPFSHNKKLIYEGQRALNSLLELYQTSGIDTTTSAAVNIGDRSLSSTSHTTLPDHAAFSNTHSLSILVNESQSQGAWLMEDYAPLFQPFFENEYVDKSIGGGLVSVRRPATTTDDRFSLVKAWSRQRDATFALIDTPSEWVHVLQQTGLIPQWDLTSFLSSVIEYRTEYVEDPVLREISPRVISMDLVGLAEEELNSVADESAHSAGMKQLEQQLQRWRLSRKLRLEKNSEELTGIDSIELNNDDPSMTLEESVKQRLARVYALAGVQPDEVGMITTGDILIDGVVQRLVLDPEGVRSYLNVLAEDPSMRSLRSVGITRRLAQTLESADNLERAIDEHLMSLSDDGRGQIVVVIADRTVAAILQSNLDIAT</sequence>
<reference evidence="1 2" key="1">
    <citation type="submission" date="2021-02" db="EMBL/GenBank/DDBJ databases">
        <title>Variation within the Batrachochytrium salamandrivorans European outbreak.</title>
        <authorList>
            <person name="Kelly M."/>
            <person name="Pasmans F."/>
            <person name="Shea T.P."/>
            <person name="Munoz J.F."/>
            <person name="Carranza S."/>
            <person name="Cuomo C.A."/>
            <person name="Martel A."/>
        </authorList>
    </citation>
    <scope>NUCLEOTIDE SEQUENCE [LARGE SCALE GENOMIC DNA]</scope>
    <source>
        <strain evidence="1 2">AMFP18/2</strain>
    </source>
</reference>
<evidence type="ECO:0000313" key="1">
    <source>
        <dbReference type="EMBL" id="KAH6592046.1"/>
    </source>
</evidence>
<dbReference type="Proteomes" id="UP001648503">
    <property type="component" value="Unassembled WGS sequence"/>
</dbReference>
<accession>A0ABQ8F4J0</accession>
<organism evidence="1 2">
    <name type="scientific">Batrachochytrium salamandrivorans</name>
    <dbReference type="NCBI Taxonomy" id="1357716"/>
    <lineage>
        <taxon>Eukaryota</taxon>
        <taxon>Fungi</taxon>
        <taxon>Fungi incertae sedis</taxon>
        <taxon>Chytridiomycota</taxon>
        <taxon>Chytridiomycota incertae sedis</taxon>
        <taxon>Chytridiomycetes</taxon>
        <taxon>Rhizophydiales</taxon>
        <taxon>Rhizophydiales incertae sedis</taxon>
        <taxon>Batrachochytrium</taxon>
    </lineage>
</organism>
<evidence type="ECO:0008006" key="3">
    <source>
        <dbReference type="Google" id="ProtNLM"/>
    </source>
</evidence>
<gene>
    <name evidence="1" type="ORF">BASA50_008329</name>
</gene>
<evidence type="ECO:0000313" key="2">
    <source>
        <dbReference type="Proteomes" id="UP001648503"/>
    </source>
</evidence>
<dbReference type="EMBL" id="JAFCIX010000391">
    <property type="protein sequence ID" value="KAH6592046.1"/>
    <property type="molecule type" value="Genomic_DNA"/>
</dbReference>
<proteinExistence type="predicted"/>
<keyword evidence="2" id="KW-1185">Reference proteome</keyword>
<protein>
    <recommendedName>
        <fullName evidence="3">CBS domain-containing protein</fullName>
    </recommendedName>
</protein>
<comment type="caution">
    <text evidence="1">The sequence shown here is derived from an EMBL/GenBank/DDBJ whole genome shotgun (WGS) entry which is preliminary data.</text>
</comment>
<name>A0ABQ8F4J0_9FUNG</name>